<dbReference type="EMBL" id="CP003321">
    <property type="protein sequence ID" value="AFL66071.1"/>
    <property type="molecule type" value="Genomic_DNA"/>
</dbReference>
<sequence>MECFIQELVINLLPSKYFIFPIAGIFPALKDKALSGKQHMKTIDIRNQVSRIKSVTEYAGKYYERGNRYIY</sequence>
<protein>
    <submittedName>
        <fullName evidence="1">Uncharacterized protein</fullName>
    </submittedName>
</protein>
<accession>I3XQ47</accession>
<evidence type="ECO:0000313" key="2">
    <source>
        <dbReference type="Proteomes" id="UP000006175"/>
    </source>
</evidence>
<keyword evidence="2" id="KW-1185">Reference proteome</keyword>
<dbReference type="AlphaFoldDB" id="I3XQ47"/>
<evidence type="ECO:0000313" key="1">
    <source>
        <dbReference type="EMBL" id="AFL66071.1"/>
    </source>
</evidence>
<name>I3XQ47_DESAM</name>
<dbReference type="Proteomes" id="UP000006175">
    <property type="component" value="Chromosome"/>
</dbReference>
<proteinExistence type="predicted"/>
<reference evidence="1 2" key="1">
    <citation type="journal article" date="2012" name="J. Bacteriol.">
        <title>Complete Genome Sequence of Desulfurococcus fermentans, a Hyperthermophilic Cellulolytic Crenarchaeon Isolated from a Freshwater Hot Spring in Kamchatka, Russia.</title>
        <authorList>
            <person name="Susanti D."/>
            <person name="Johnson E.F."/>
            <person name="Rodriguez J.R."/>
            <person name="Anderson I."/>
            <person name="Perevalova A.A."/>
            <person name="Kyrpides N."/>
            <person name="Lucas S."/>
            <person name="Han J."/>
            <person name="Lapidus A."/>
            <person name="Cheng J.F."/>
            <person name="Goodwin L."/>
            <person name="Pitluck S."/>
            <person name="Mavrommatis K."/>
            <person name="Peters L."/>
            <person name="Land M.L."/>
            <person name="Hauser L."/>
            <person name="Gopalan V."/>
            <person name="Chan P.P."/>
            <person name="Lowe T.M."/>
            <person name="Atomi H."/>
            <person name="Bonch-Osmolovskaya E.A."/>
            <person name="Woyke T."/>
            <person name="Mukhopadhyay B."/>
        </authorList>
    </citation>
    <scope>NUCLEOTIDE SEQUENCE [LARGE SCALE GENOMIC DNA]</scope>
    <source>
        <strain evidence="1 2">DSM 16532</strain>
    </source>
</reference>
<dbReference type="HOGENOM" id="CLU_2730164_0_0_2"/>
<gene>
    <name evidence="1" type="ORF">Desfe_0160</name>
</gene>
<dbReference type="KEGG" id="dfd:Desfe_0160"/>
<organism evidence="1 2">
    <name type="scientific">Desulfurococcus amylolyticus DSM 16532</name>
    <dbReference type="NCBI Taxonomy" id="768672"/>
    <lineage>
        <taxon>Archaea</taxon>
        <taxon>Thermoproteota</taxon>
        <taxon>Thermoprotei</taxon>
        <taxon>Desulfurococcales</taxon>
        <taxon>Desulfurococcaceae</taxon>
        <taxon>Desulfurococcus</taxon>
    </lineage>
</organism>